<name>A0A0F9Z747_TRIHA</name>
<gene>
    <name evidence="2" type="ORF">THAR02_11464</name>
</gene>
<evidence type="ECO:0000313" key="2">
    <source>
        <dbReference type="EMBL" id="KKO96436.1"/>
    </source>
</evidence>
<feature type="compositionally biased region" description="Basic residues" evidence="1">
    <location>
        <begin position="203"/>
        <end position="215"/>
    </location>
</feature>
<dbReference type="AlphaFoldDB" id="A0A0F9Z747"/>
<evidence type="ECO:0000256" key="1">
    <source>
        <dbReference type="SAM" id="MobiDB-lite"/>
    </source>
</evidence>
<organism evidence="2 3">
    <name type="scientific">Trichoderma harzianum</name>
    <name type="common">Hypocrea lixii</name>
    <dbReference type="NCBI Taxonomy" id="5544"/>
    <lineage>
        <taxon>Eukaryota</taxon>
        <taxon>Fungi</taxon>
        <taxon>Dikarya</taxon>
        <taxon>Ascomycota</taxon>
        <taxon>Pezizomycotina</taxon>
        <taxon>Sordariomycetes</taxon>
        <taxon>Hypocreomycetidae</taxon>
        <taxon>Hypocreales</taxon>
        <taxon>Hypocreaceae</taxon>
        <taxon>Trichoderma</taxon>
    </lineage>
</organism>
<dbReference type="EMBL" id="JOKZ01001034">
    <property type="protein sequence ID" value="KKO96436.1"/>
    <property type="molecule type" value="Genomic_DNA"/>
</dbReference>
<evidence type="ECO:0000313" key="3">
    <source>
        <dbReference type="Proteomes" id="UP000034112"/>
    </source>
</evidence>
<feature type="compositionally biased region" description="Basic and acidic residues" evidence="1">
    <location>
        <begin position="43"/>
        <end position="57"/>
    </location>
</feature>
<feature type="region of interest" description="Disordered" evidence="1">
    <location>
        <begin position="158"/>
        <end position="215"/>
    </location>
</feature>
<sequence length="215" mass="23571">MIATTGHHAPACTGATPVSEGNFSFVNGELFVQTSGQKHHRRATLEEPKKHFTSGSDKDHPAHWFEAQLMHHGLQPSKAKSVARMRLLDAVNSGELLVPSFITDLERKLEKKWMKQDKEAKKAQAKGGSGLKKNATVFSTTTVGFRRKADVTVSVTVETEASPSDSTNHSRAKKVRITKNTMPKKNLLTKDRAASSSDSVKAKSSRPRRAGISRN</sequence>
<reference evidence="3" key="1">
    <citation type="journal article" date="2015" name="Genome Announc.">
        <title>Draft whole-genome sequence of the biocontrol agent Trichoderma harzianum T6776.</title>
        <authorList>
            <person name="Baroncelli R."/>
            <person name="Piaggeschi G."/>
            <person name="Fiorini L."/>
            <person name="Bertolini E."/>
            <person name="Zapparata A."/>
            <person name="Pe M.E."/>
            <person name="Sarrocco S."/>
            <person name="Vannacci G."/>
        </authorList>
    </citation>
    <scope>NUCLEOTIDE SEQUENCE [LARGE SCALE GENOMIC DNA]</scope>
    <source>
        <strain evidence="3">T6776</strain>
    </source>
</reference>
<proteinExistence type="predicted"/>
<dbReference type="OrthoDB" id="4121058at2759"/>
<feature type="region of interest" description="Disordered" evidence="1">
    <location>
        <begin position="36"/>
        <end position="57"/>
    </location>
</feature>
<accession>A0A0F9Z747</accession>
<dbReference type="Proteomes" id="UP000034112">
    <property type="component" value="Unassembled WGS sequence"/>
</dbReference>
<protein>
    <submittedName>
        <fullName evidence="2">Uncharacterized protein</fullName>
    </submittedName>
</protein>
<comment type="caution">
    <text evidence="2">The sequence shown here is derived from an EMBL/GenBank/DDBJ whole genome shotgun (WGS) entry which is preliminary data.</text>
</comment>